<accession>A0ABQ5YC07</accession>
<comment type="caution">
    <text evidence="1">The sequence shown here is derived from an EMBL/GenBank/DDBJ whole genome shotgun (WGS) entry which is preliminary data.</text>
</comment>
<gene>
    <name evidence="1" type="ORF">GCM10007907_08760</name>
</gene>
<reference evidence="2" key="1">
    <citation type="journal article" date="2019" name="Int. J. Syst. Evol. Microbiol.">
        <title>The Global Catalogue of Microorganisms (GCM) 10K type strain sequencing project: providing services to taxonomists for standard genome sequencing and annotation.</title>
        <authorList>
            <consortium name="The Broad Institute Genomics Platform"/>
            <consortium name="The Broad Institute Genome Sequencing Center for Infectious Disease"/>
            <person name="Wu L."/>
            <person name="Ma J."/>
        </authorList>
    </citation>
    <scope>NUCLEOTIDE SEQUENCE [LARGE SCALE GENOMIC DNA]</scope>
    <source>
        <strain evidence="2">NBRC 110044</strain>
    </source>
</reference>
<name>A0ABQ5YC07_9NEIS</name>
<sequence>MSREREQKESEAGKQKNLEAFGRYCKGGKQVIYDRVPAKEELSIFVRIEKKFMGDEIEWGAHSYDEYFNAMSDLCKKTGIVYMEGMYSSYNKAKKGFDIEFRRHPICARAGEEWVVGSEIQSRYELVLGQTGRKDPAPWRGSLASSSIQIMDRQTGRVLAEDDMYFLSGHPSGADCPWGGGQLSELLVKVFGRSPLEVN</sequence>
<organism evidence="1 2">
    <name type="scientific">Chitinimonas prasina</name>
    <dbReference type="NCBI Taxonomy" id="1434937"/>
    <lineage>
        <taxon>Bacteria</taxon>
        <taxon>Pseudomonadati</taxon>
        <taxon>Pseudomonadota</taxon>
        <taxon>Betaproteobacteria</taxon>
        <taxon>Neisseriales</taxon>
        <taxon>Chitinibacteraceae</taxon>
        <taxon>Chitinimonas</taxon>
    </lineage>
</organism>
<dbReference type="EMBL" id="BSOG01000001">
    <property type="protein sequence ID" value="GLR12086.1"/>
    <property type="molecule type" value="Genomic_DNA"/>
</dbReference>
<keyword evidence="2" id="KW-1185">Reference proteome</keyword>
<proteinExistence type="predicted"/>
<protein>
    <submittedName>
        <fullName evidence="1">Uncharacterized protein</fullName>
    </submittedName>
</protein>
<evidence type="ECO:0000313" key="2">
    <source>
        <dbReference type="Proteomes" id="UP001156706"/>
    </source>
</evidence>
<evidence type="ECO:0000313" key="1">
    <source>
        <dbReference type="EMBL" id="GLR12086.1"/>
    </source>
</evidence>
<dbReference type="Proteomes" id="UP001156706">
    <property type="component" value="Unassembled WGS sequence"/>
</dbReference>